<dbReference type="InterPro" id="IPR029058">
    <property type="entry name" value="AB_hydrolase_fold"/>
</dbReference>
<proteinExistence type="predicted"/>
<dbReference type="Gene3D" id="3.40.50.1820">
    <property type="entry name" value="alpha/beta hydrolase"/>
    <property type="match status" value="1"/>
</dbReference>
<evidence type="ECO:0000313" key="2">
    <source>
        <dbReference type="Proteomes" id="UP001459277"/>
    </source>
</evidence>
<reference evidence="1 2" key="1">
    <citation type="submission" date="2024-01" db="EMBL/GenBank/DDBJ databases">
        <title>A telomere-to-telomere, gap-free genome of sweet tea (Lithocarpus litseifolius).</title>
        <authorList>
            <person name="Zhou J."/>
        </authorList>
    </citation>
    <scope>NUCLEOTIDE SEQUENCE [LARGE SCALE GENOMIC DNA]</scope>
    <source>
        <strain evidence="1">Zhou-2022a</strain>
        <tissue evidence="1">Leaf</tissue>
    </source>
</reference>
<evidence type="ECO:0000313" key="1">
    <source>
        <dbReference type="EMBL" id="KAL0005620.1"/>
    </source>
</evidence>
<dbReference type="SUPFAM" id="SSF53474">
    <property type="entry name" value="alpha/beta-Hydrolases"/>
    <property type="match status" value="1"/>
</dbReference>
<protein>
    <recommendedName>
        <fullName evidence="3">Fungal lipase-like domain-containing protein</fullName>
    </recommendedName>
</protein>
<evidence type="ECO:0008006" key="3">
    <source>
        <dbReference type="Google" id="ProtNLM"/>
    </source>
</evidence>
<accession>A0AAW2D8V2</accession>
<dbReference type="PANTHER" id="PTHR31479">
    <property type="entry name" value="ALPHA/BETA-HYDROLASES SUPERFAMILY PROTEIN"/>
    <property type="match status" value="1"/>
</dbReference>
<dbReference type="EMBL" id="JAZDWU010000004">
    <property type="protein sequence ID" value="KAL0005620.1"/>
    <property type="molecule type" value="Genomic_DNA"/>
</dbReference>
<keyword evidence="2" id="KW-1185">Reference proteome</keyword>
<gene>
    <name evidence="1" type="ORF">SO802_013181</name>
</gene>
<organism evidence="1 2">
    <name type="scientific">Lithocarpus litseifolius</name>
    <dbReference type="NCBI Taxonomy" id="425828"/>
    <lineage>
        <taxon>Eukaryota</taxon>
        <taxon>Viridiplantae</taxon>
        <taxon>Streptophyta</taxon>
        <taxon>Embryophyta</taxon>
        <taxon>Tracheophyta</taxon>
        <taxon>Spermatophyta</taxon>
        <taxon>Magnoliopsida</taxon>
        <taxon>eudicotyledons</taxon>
        <taxon>Gunneridae</taxon>
        <taxon>Pentapetalae</taxon>
        <taxon>rosids</taxon>
        <taxon>fabids</taxon>
        <taxon>Fagales</taxon>
        <taxon>Fagaceae</taxon>
        <taxon>Lithocarpus</taxon>
    </lineage>
</organism>
<dbReference type="PANTHER" id="PTHR31479:SF31">
    <property type="entry name" value="ALPHA_BETA-HYDROLASES SUPERFAMILY PROTEIN"/>
    <property type="match status" value="1"/>
</dbReference>
<name>A0AAW2D8V2_9ROSI</name>
<comment type="caution">
    <text evidence="1">The sequence shown here is derived from an EMBL/GenBank/DDBJ whole genome shotgun (WGS) entry which is preliminary data.</text>
</comment>
<sequence>MDSRFVLAMGTVKEIVSSAGATPNLWLAGHSLGAGMALGVGKNMTKLGHNLETYLFNPPFTSLTDLLMKWTKNEAVRDIISFSCSGLKAGFLTAAKVLMYNNMSQKDVHDPFVASSN</sequence>
<dbReference type="AlphaFoldDB" id="A0AAW2D8V2"/>
<dbReference type="Proteomes" id="UP001459277">
    <property type="component" value="Unassembled WGS sequence"/>
</dbReference>